<keyword evidence="1" id="KW-0472">Membrane</keyword>
<gene>
    <name evidence="2" type="ORF">CD122_08145</name>
</gene>
<keyword evidence="1" id="KW-1133">Transmembrane helix</keyword>
<dbReference type="PANTHER" id="PTHR38454:SF1">
    <property type="entry name" value="INTEGRAL MEMBRANE PROTEIN"/>
    <property type="match status" value="1"/>
</dbReference>
<dbReference type="InterPro" id="IPR018580">
    <property type="entry name" value="Uncharacterised_YfhO"/>
</dbReference>
<dbReference type="PANTHER" id="PTHR38454">
    <property type="entry name" value="INTEGRAL MEMBRANE PROTEIN-RELATED"/>
    <property type="match status" value="1"/>
</dbReference>
<dbReference type="Pfam" id="PF09586">
    <property type="entry name" value="YfhO"/>
    <property type="match status" value="1"/>
</dbReference>
<name>A0A2K3YLM2_9STAP</name>
<dbReference type="EMBL" id="PPRF01000053">
    <property type="protein sequence ID" value="PNZ26493.1"/>
    <property type="molecule type" value="Genomic_DNA"/>
</dbReference>
<feature type="transmembrane region" description="Helical" evidence="1">
    <location>
        <begin position="227"/>
        <end position="253"/>
    </location>
</feature>
<feature type="transmembrane region" description="Helical" evidence="1">
    <location>
        <begin position="179"/>
        <end position="207"/>
    </location>
</feature>
<feature type="transmembrane region" description="Helical" evidence="1">
    <location>
        <begin position="363"/>
        <end position="379"/>
    </location>
</feature>
<feature type="transmembrane region" description="Helical" evidence="1">
    <location>
        <begin position="144"/>
        <end position="167"/>
    </location>
</feature>
<feature type="transmembrane region" description="Helical" evidence="1">
    <location>
        <begin position="303"/>
        <end position="322"/>
    </location>
</feature>
<feature type="transmembrane region" description="Helical" evidence="1">
    <location>
        <begin position="337"/>
        <end position="356"/>
    </location>
</feature>
<evidence type="ECO:0000313" key="3">
    <source>
        <dbReference type="Proteomes" id="UP000242752"/>
    </source>
</evidence>
<accession>A0A2K3YLM2</accession>
<feature type="transmembrane region" description="Helical" evidence="1">
    <location>
        <begin position="818"/>
        <end position="835"/>
    </location>
</feature>
<keyword evidence="1" id="KW-0812">Transmembrane</keyword>
<evidence type="ECO:0000313" key="2">
    <source>
        <dbReference type="EMBL" id="PNZ26493.1"/>
    </source>
</evidence>
<feature type="transmembrane region" description="Helical" evidence="1">
    <location>
        <begin position="99"/>
        <end position="123"/>
    </location>
</feature>
<organism evidence="2 3">
    <name type="scientific">Staphylococcus rostri</name>
    <dbReference type="NCBI Taxonomy" id="522262"/>
    <lineage>
        <taxon>Bacteria</taxon>
        <taxon>Bacillati</taxon>
        <taxon>Bacillota</taxon>
        <taxon>Bacilli</taxon>
        <taxon>Bacillales</taxon>
        <taxon>Staphylococcaceae</taxon>
        <taxon>Staphylococcus</taxon>
    </lineage>
</organism>
<dbReference type="OrthoDB" id="9815466at2"/>
<keyword evidence="3" id="KW-1185">Reference proteome</keyword>
<reference evidence="2 3" key="1">
    <citation type="submission" date="2017-08" db="EMBL/GenBank/DDBJ databases">
        <title>Draft genome sequences of 64 type strains of genus Staph aureus.</title>
        <authorList>
            <person name="Cole K."/>
            <person name="Golubchik T."/>
            <person name="Russell J."/>
            <person name="Foster D."/>
            <person name="Llewelyn M."/>
            <person name="Wilson D."/>
            <person name="Crook D."/>
            <person name="Paul J."/>
        </authorList>
    </citation>
    <scope>NUCLEOTIDE SEQUENCE [LARGE SCALE GENOMIC DNA]</scope>
    <source>
        <strain evidence="2 3">DSM 21968</strain>
    </source>
</reference>
<dbReference type="AlphaFoldDB" id="A0A2K3YLM2"/>
<evidence type="ECO:0008006" key="4">
    <source>
        <dbReference type="Google" id="ProtNLM"/>
    </source>
</evidence>
<dbReference type="Proteomes" id="UP000242752">
    <property type="component" value="Unassembled WGS sequence"/>
</dbReference>
<feature type="transmembrane region" description="Helical" evidence="1">
    <location>
        <begin position="385"/>
        <end position="404"/>
    </location>
</feature>
<feature type="transmembrane region" description="Helical" evidence="1">
    <location>
        <begin position="413"/>
        <end position="432"/>
    </location>
</feature>
<feature type="transmembrane region" description="Helical" evidence="1">
    <location>
        <begin position="273"/>
        <end position="296"/>
    </location>
</feature>
<sequence length="844" mass="98221">MAFFVATLVYFPVLYRFLVEGVVYSGMYDGIRQLVPFQMFLYERMSNLSSFYDVGFGIGGDYFTDLSYYYTTSPMMYINFLGIKLLQTLRLVDPSSIDFWAGNQLVVAFFKCALTFLAAYGMLKMFQLEKHYRFLGAMLYSASTVFYFFNFIWSFFGDVMVFLPLSIWGMERFFKKRKIGLFMIAISLTLFSNFYFSYYEIIALSAYLIYRMIDIHPDDVVTRWKKLWLLVPAVLISLCIASFGFLTGVRSFLNNDRQIVDFKVPLLTDFSERYHIFSNSYDFTITFIVLVALFSFKLYRHYYYRFFAILTGILLVASLSPMTDSFFNGFSYPERRWGYLLVLSTSVLMTLWLKYLSELTLRDYIVSLVPLVPLAIAIINMSSGLMWWMVASVLILCIVGYGVFHQKGFNKKVTLLIISLFVVQQFVMLLNYRTNQLEQYEPNLELLHSPDYHSDVMQKKIDKIKGKQSPVNRIDYIGVVANIGILYNYNGMALYSSIFDGEILDYYDNVMQINTGLDYNSYYRTLGDRANLFALWGVTDRIRKGNDLSLPYGMERKETFKDRIVTWTRSHNTIDYPAAHLTSKIFDDSDLKSPLDREHAMLEGVVIDGEKANTPFYENPNLVKFAEITPRNAKQKGFQLTVDKDLGGLDITLSPDLPARYKDYYVEMDIELLHPNVNHYLLVDEFYQSRQELNQRYRRFVTPVTVRVSAKDTMQLKLKKGTYRVNIKGIYGEDYSTLEKAKDDVTPVKVTQTNRDIRVAMKPTKKSYLVLPMPYREGLKAEVDGEPRDVKKGNGIQTVIPVNKGDKEAIIHYELPHWRLYLVMTIVGIISAFVYRKWLRRQAN</sequence>
<proteinExistence type="predicted"/>
<comment type="caution">
    <text evidence="2">The sequence shown here is derived from an EMBL/GenBank/DDBJ whole genome shotgun (WGS) entry which is preliminary data.</text>
</comment>
<protein>
    <recommendedName>
        <fullName evidence="4">Integral membrane protein</fullName>
    </recommendedName>
</protein>
<evidence type="ECO:0000256" key="1">
    <source>
        <dbReference type="SAM" id="Phobius"/>
    </source>
</evidence>